<dbReference type="InParanoid" id="D3B8Z6"/>
<gene>
    <name evidence="3" type="ORF">PPL_04940</name>
</gene>
<dbReference type="STRING" id="670386.D3B8Z6"/>
<evidence type="ECO:0000313" key="4">
    <source>
        <dbReference type="Proteomes" id="UP000001396"/>
    </source>
</evidence>
<accession>D3B8Z6</accession>
<dbReference type="PANTHER" id="PTHR47667">
    <property type="entry name" value="REGULATOR OF TY1 TRANSPOSITION PROTEIN 107"/>
    <property type="match status" value="1"/>
</dbReference>
<sequence>MKDIFKDCVISCCGTFSVPQSEIYKLISANGGKTEKSFSSRCTHLITTTTNYNKKTNNVKKALATIDSSHLVSEDFIHKSIELGKRVKESLYTINIKVNDRDTKEEEEEEEVKDEEKVKKSNKLSSSSKKAESNKVKKEKKDEEEEEKEEVEGKGKSSKRKREVEVEEKNVKEEVDDKDEEVQEEDDKPKKQEKKKSKTKEIVRFQPVDDSESLLKMTDIVAMYKAQKMIFYNCAQQQLNTQFNSLFELLKKSLVGSVGGLAKDELFQHSLDEVFHPVLLRTLTAKLNVYESEQKKQKKDDSSNTVQPFQYLNQERIESILGELLTKQKVKSTPKEMNRLIGVTGLFINDMLERVTEHRARHKQKWTSHTNIRHIISESVTLSLMFPELDTYCKPTGPRAKGRPKKVYFGDENNHI</sequence>
<dbReference type="SUPFAM" id="SSF52113">
    <property type="entry name" value="BRCT domain"/>
    <property type="match status" value="1"/>
</dbReference>
<dbReference type="Proteomes" id="UP000001396">
    <property type="component" value="Unassembled WGS sequence"/>
</dbReference>
<keyword evidence="4" id="KW-1185">Reference proteome</keyword>
<dbReference type="RefSeq" id="XP_020434152.1">
    <property type="nucleotide sequence ID" value="XM_020575836.1"/>
</dbReference>
<feature type="compositionally biased region" description="Acidic residues" evidence="1">
    <location>
        <begin position="176"/>
        <end position="186"/>
    </location>
</feature>
<dbReference type="InterPro" id="IPR053036">
    <property type="entry name" value="CellCycle_DNARepair_Reg"/>
</dbReference>
<dbReference type="Pfam" id="PF00533">
    <property type="entry name" value="BRCT"/>
    <property type="match status" value="1"/>
</dbReference>
<evidence type="ECO:0000259" key="2">
    <source>
        <dbReference type="PROSITE" id="PS50172"/>
    </source>
</evidence>
<dbReference type="SMART" id="SM00292">
    <property type="entry name" value="BRCT"/>
    <property type="match status" value="1"/>
</dbReference>
<feature type="compositionally biased region" description="Basic and acidic residues" evidence="1">
    <location>
        <begin position="162"/>
        <end position="175"/>
    </location>
</feature>
<protein>
    <recommendedName>
        <fullName evidence="2">BRCT domain-containing protein</fullName>
    </recommendedName>
</protein>
<dbReference type="InterPro" id="IPR001357">
    <property type="entry name" value="BRCT_dom"/>
</dbReference>
<feature type="domain" description="BRCT" evidence="2">
    <location>
        <begin position="1"/>
        <end position="94"/>
    </location>
</feature>
<proteinExistence type="predicted"/>
<name>D3B8Z6_HETP5</name>
<comment type="caution">
    <text evidence="3">The sequence shown here is derived from an EMBL/GenBank/DDBJ whole genome shotgun (WGS) entry which is preliminary data.</text>
</comment>
<dbReference type="PANTHER" id="PTHR47667:SF1">
    <property type="entry name" value="REGULATOR OF TY1 TRANSPOSITION PROTEIN 107"/>
    <property type="match status" value="1"/>
</dbReference>
<organism evidence="3 4">
    <name type="scientific">Heterostelium pallidum (strain ATCC 26659 / Pp 5 / PN500)</name>
    <name type="common">Cellular slime mold</name>
    <name type="synonym">Polysphondylium pallidum</name>
    <dbReference type="NCBI Taxonomy" id="670386"/>
    <lineage>
        <taxon>Eukaryota</taxon>
        <taxon>Amoebozoa</taxon>
        <taxon>Evosea</taxon>
        <taxon>Eumycetozoa</taxon>
        <taxon>Dictyostelia</taxon>
        <taxon>Acytosteliales</taxon>
        <taxon>Acytosteliaceae</taxon>
        <taxon>Heterostelium</taxon>
    </lineage>
</organism>
<dbReference type="AlphaFoldDB" id="D3B8Z6"/>
<evidence type="ECO:0000313" key="3">
    <source>
        <dbReference type="EMBL" id="EFA82035.1"/>
    </source>
</evidence>
<evidence type="ECO:0000256" key="1">
    <source>
        <dbReference type="SAM" id="MobiDB-lite"/>
    </source>
</evidence>
<feature type="compositionally biased region" description="Basic and acidic residues" evidence="1">
    <location>
        <begin position="129"/>
        <end position="141"/>
    </location>
</feature>
<dbReference type="GeneID" id="31360426"/>
<dbReference type="EMBL" id="ADBJ01000021">
    <property type="protein sequence ID" value="EFA82035.1"/>
    <property type="molecule type" value="Genomic_DNA"/>
</dbReference>
<feature type="region of interest" description="Disordered" evidence="1">
    <location>
        <begin position="101"/>
        <end position="200"/>
    </location>
</feature>
<reference evidence="3 4" key="1">
    <citation type="journal article" date="2011" name="Genome Res.">
        <title>Phylogeny-wide analysis of social amoeba genomes highlights ancient origins for complex intercellular communication.</title>
        <authorList>
            <person name="Heidel A.J."/>
            <person name="Lawal H.M."/>
            <person name="Felder M."/>
            <person name="Schilde C."/>
            <person name="Helps N.R."/>
            <person name="Tunggal B."/>
            <person name="Rivero F."/>
            <person name="John U."/>
            <person name="Schleicher M."/>
            <person name="Eichinger L."/>
            <person name="Platzer M."/>
            <person name="Noegel A.A."/>
            <person name="Schaap P."/>
            <person name="Gloeckner G."/>
        </authorList>
    </citation>
    <scope>NUCLEOTIDE SEQUENCE [LARGE SCALE GENOMIC DNA]</scope>
    <source>
        <strain evidence="4">ATCC 26659 / Pp 5 / PN500</strain>
    </source>
</reference>
<dbReference type="Gene3D" id="3.40.50.10190">
    <property type="entry name" value="BRCT domain"/>
    <property type="match status" value="1"/>
</dbReference>
<dbReference type="PROSITE" id="PS50172">
    <property type="entry name" value="BRCT"/>
    <property type="match status" value="1"/>
</dbReference>
<dbReference type="InterPro" id="IPR036420">
    <property type="entry name" value="BRCT_dom_sf"/>
</dbReference>